<dbReference type="InterPro" id="IPR007233">
    <property type="entry name" value="TRAPPC"/>
</dbReference>
<keyword evidence="9" id="KW-1185">Reference proteome</keyword>
<dbReference type="Pfam" id="PF04099">
    <property type="entry name" value="Sybindin"/>
    <property type="match status" value="1"/>
</dbReference>
<evidence type="ECO:0000256" key="3">
    <source>
        <dbReference type="ARBA" id="ARBA00022892"/>
    </source>
</evidence>
<evidence type="ECO:0000313" key="9">
    <source>
        <dbReference type="Proteomes" id="UP001061958"/>
    </source>
</evidence>
<keyword evidence="4 6" id="KW-0333">Golgi apparatus</keyword>
<dbReference type="GO" id="GO:0030008">
    <property type="term" value="C:TRAPP complex"/>
    <property type="evidence" value="ECO:0007669"/>
    <property type="project" value="UniProtKB-UniRule"/>
</dbReference>
<comment type="subcellular location">
    <subcellularLocation>
        <location evidence="6">Endoplasmic reticulum</location>
    </subcellularLocation>
    <subcellularLocation>
        <location evidence="6">Golgi apparatus</location>
        <location evidence="6">cis-Golgi network</location>
    </subcellularLocation>
</comment>
<dbReference type="GO" id="GO:0005794">
    <property type="term" value="C:Golgi apparatus"/>
    <property type="evidence" value="ECO:0007669"/>
    <property type="project" value="UniProtKB-SubCell"/>
</dbReference>
<dbReference type="PANTHER" id="PTHR23249">
    <property type="entry name" value="TRAFFICKING PROTEIN PARTICLE COMPLEX SUBUNIT"/>
    <property type="match status" value="1"/>
</dbReference>
<evidence type="ECO:0000313" key="7">
    <source>
        <dbReference type="EMBL" id="GJQ12457.1"/>
    </source>
</evidence>
<keyword evidence="2 6" id="KW-0256">Endoplasmic reticulum</keyword>
<evidence type="ECO:0000256" key="2">
    <source>
        <dbReference type="ARBA" id="ARBA00022824"/>
    </source>
</evidence>
<dbReference type="AlphaFoldDB" id="A0A9C7URE8"/>
<dbReference type="EMBL" id="BQMJ01000034">
    <property type="protein sequence ID" value="GJQ12504.1"/>
    <property type="molecule type" value="Genomic_DNA"/>
</dbReference>
<dbReference type="CDD" id="cd14855">
    <property type="entry name" value="TRAPPC1_MUM2"/>
    <property type="match status" value="1"/>
</dbReference>
<evidence type="ECO:0000313" key="8">
    <source>
        <dbReference type="EMBL" id="GJQ12504.1"/>
    </source>
</evidence>
<dbReference type="EMBL" id="BQMJ01000033">
    <property type="protein sequence ID" value="GJQ12457.1"/>
    <property type="molecule type" value="Genomic_DNA"/>
</dbReference>
<comment type="similarity">
    <text evidence="5">Belongs to the TRAPP small subunits family. BET5 subfamily.</text>
</comment>
<sequence length="149" mass="17024">MTVYAFYLFDRQGNCLCYREWSRPKLMKDATQDQKNTFGVLFALKNFCKKLSPQQPGGQLKNYSTDVYSLHYFESATGLRFVLLTSRGTGDLSGVLRDIYLNVYVDTVTRNPLYVPGKSIQSQLFLSKLDSTIKALACFQDNEERKSTS</sequence>
<dbReference type="SUPFAM" id="SSF64356">
    <property type="entry name" value="SNARE-like"/>
    <property type="match status" value="1"/>
</dbReference>
<accession>A0A9C7URE8</accession>
<evidence type="ECO:0000256" key="4">
    <source>
        <dbReference type="ARBA" id="ARBA00023034"/>
    </source>
</evidence>
<keyword evidence="3 6" id="KW-0931">ER-Golgi transport</keyword>
<dbReference type="Gene3D" id="3.30.450.70">
    <property type="match status" value="1"/>
</dbReference>
<comment type="subunit">
    <text evidence="6">Part of the multisubunit transport protein particle (TRAPP) complex.</text>
</comment>
<evidence type="ECO:0000256" key="6">
    <source>
        <dbReference type="RuleBase" id="RU366065"/>
    </source>
</evidence>
<dbReference type="GO" id="GO:0005783">
    <property type="term" value="C:endoplasmic reticulum"/>
    <property type="evidence" value="ECO:0007669"/>
    <property type="project" value="UniProtKB-SubCell"/>
</dbReference>
<evidence type="ECO:0000256" key="1">
    <source>
        <dbReference type="ARBA" id="ARBA00022448"/>
    </source>
</evidence>
<gene>
    <name evidence="7" type="ORF">GpartN1_g4248.t1</name>
    <name evidence="8" type="ORF">GpartN1_g4295.t1</name>
</gene>
<dbReference type="PANTHER" id="PTHR23249:SF16">
    <property type="entry name" value="TRAFFICKING PROTEIN PARTICLE COMPLEX SUBUNIT 1"/>
    <property type="match status" value="1"/>
</dbReference>
<dbReference type="InterPro" id="IPR011012">
    <property type="entry name" value="Longin-like_dom_sf"/>
</dbReference>
<evidence type="ECO:0000256" key="5">
    <source>
        <dbReference type="ARBA" id="ARBA00038167"/>
    </source>
</evidence>
<dbReference type="SMART" id="SM01399">
    <property type="entry name" value="Sybindin"/>
    <property type="match status" value="1"/>
</dbReference>
<protein>
    <recommendedName>
        <fullName evidence="6">Trafficking protein particle complex subunit</fullName>
    </recommendedName>
</protein>
<proteinExistence type="inferred from homology"/>
<name>A0A9C7URE8_9RHOD</name>
<reference evidence="7" key="1">
    <citation type="journal article" date="2022" name="Proc. Natl. Acad. Sci. U.S.A.">
        <title>Life cycle and functional genomics of the unicellular red alga Galdieria for elucidating algal and plant evolution and industrial use.</title>
        <authorList>
            <person name="Hirooka S."/>
            <person name="Itabashi T."/>
            <person name="Ichinose T.M."/>
            <person name="Onuma R."/>
            <person name="Fujiwara T."/>
            <person name="Yamashita S."/>
            <person name="Jong L.W."/>
            <person name="Tomita R."/>
            <person name="Iwane A.H."/>
            <person name="Miyagishima S.Y."/>
        </authorList>
    </citation>
    <scope>NUCLEOTIDE SEQUENCE</scope>
    <source>
        <strain evidence="7">NBRC 102759</strain>
    </source>
</reference>
<dbReference type="Proteomes" id="UP001061958">
    <property type="component" value="Unassembled WGS sequence"/>
</dbReference>
<organism evidence="7 9">
    <name type="scientific">Galdieria partita</name>
    <dbReference type="NCBI Taxonomy" id="83374"/>
    <lineage>
        <taxon>Eukaryota</taxon>
        <taxon>Rhodophyta</taxon>
        <taxon>Bangiophyceae</taxon>
        <taxon>Galdieriales</taxon>
        <taxon>Galdieriaceae</taxon>
        <taxon>Galdieria</taxon>
    </lineage>
</organism>
<comment type="caution">
    <text evidence="7">The sequence shown here is derived from an EMBL/GenBank/DDBJ whole genome shotgun (WGS) entry which is preliminary data.</text>
</comment>
<keyword evidence="1 6" id="KW-0813">Transport</keyword>
<reference evidence="7" key="2">
    <citation type="submission" date="2022-01" db="EMBL/GenBank/DDBJ databases">
        <authorList>
            <person name="Hirooka S."/>
            <person name="Miyagishima S.Y."/>
        </authorList>
    </citation>
    <scope>NUCLEOTIDE SEQUENCE</scope>
    <source>
        <strain evidence="7">NBRC 102759</strain>
    </source>
</reference>
<dbReference type="OrthoDB" id="246406at2759"/>
<dbReference type="GO" id="GO:0006888">
    <property type="term" value="P:endoplasmic reticulum to Golgi vesicle-mediated transport"/>
    <property type="evidence" value="ECO:0007669"/>
    <property type="project" value="UniProtKB-UniRule"/>
</dbReference>